<dbReference type="AlphaFoldDB" id="A0A9P0T6X3"/>
<feature type="chain" id="PRO_5040152233" evidence="2">
    <location>
        <begin position="18"/>
        <end position="282"/>
    </location>
</feature>
<comment type="caution">
    <text evidence="3">The sequence shown here is derived from an EMBL/GenBank/DDBJ whole genome shotgun (WGS) entry which is preliminary data.</text>
</comment>
<evidence type="ECO:0000256" key="2">
    <source>
        <dbReference type="SAM" id="SignalP"/>
    </source>
</evidence>
<name>A0A9P0T6X3_PIEBR</name>
<feature type="compositionally biased region" description="Polar residues" evidence="1">
    <location>
        <begin position="50"/>
        <end position="109"/>
    </location>
</feature>
<keyword evidence="2" id="KW-0732">Signal</keyword>
<organism evidence="3 4">
    <name type="scientific">Pieris brassicae</name>
    <name type="common">White butterfly</name>
    <name type="synonym">Large white butterfly</name>
    <dbReference type="NCBI Taxonomy" id="7116"/>
    <lineage>
        <taxon>Eukaryota</taxon>
        <taxon>Metazoa</taxon>
        <taxon>Ecdysozoa</taxon>
        <taxon>Arthropoda</taxon>
        <taxon>Hexapoda</taxon>
        <taxon>Insecta</taxon>
        <taxon>Pterygota</taxon>
        <taxon>Neoptera</taxon>
        <taxon>Endopterygota</taxon>
        <taxon>Lepidoptera</taxon>
        <taxon>Glossata</taxon>
        <taxon>Ditrysia</taxon>
        <taxon>Papilionoidea</taxon>
        <taxon>Pieridae</taxon>
        <taxon>Pierinae</taxon>
        <taxon>Pieris</taxon>
    </lineage>
</organism>
<evidence type="ECO:0000313" key="3">
    <source>
        <dbReference type="EMBL" id="CAH4023653.1"/>
    </source>
</evidence>
<sequence>MLVQVIVVVFAVSVGLGHTRHVVDTSAHRNAGVTEMQHPHTDPKTFGLRDTQSNFVVPKINQQQARPVNSESNNQLRTNQNRESGYTGNVSSRSQYENVSNEPQGSQFTVKAIKPRRIDDRAYNNDYQLTERNKKQLTNQQGHNKTRELDRDNNIYKQEDVVKSTTSSFNPSRDQNRSPYEQRIHEIVRTPLKFEQANDDYNPDRIVFMQDVKDQENSIYNGIMTPPTTKLFTNKPSQTNRDISTSTTIGEDLEDRVAISGDKCPMGQTKIVGSDRCVKVDT</sequence>
<gene>
    <name evidence="3" type="ORF">PIBRA_LOCUS4277</name>
</gene>
<protein>
    <submittedName>
        <fullName evidence="3">Uncharacterized protein</fullName>
    </submittedName>
</protein>
<feature type="region of interest" description="Disordered" evidence="1">
    <location>
        <begin position="29"/>
        <end position="119"/>
    </location>
</feature>
<keyword evidence="4" id="KW-1185">Reference proteome</keyword>
<feature type="signal peptide" evidence="2">
    <location>
        <begin position="1"/>
        <end position="17"/>
    </location>
</feature>
<evidence type="ECO:0000256" key="1">
    <source>
        <dbReference type="SAM" id="MobiDB-lite"/>
    </source>
</evidence>
<evidence type="ECO:0000313" key="4">
    <source>
        <dbReference type="Proteomes" id="UP001152562"/>
    </source>
</evidence>
<dbReference type="Proteomes" id="UP001152562">
    <property type="component" value="Unassembled WGS sequence"/>
</dbReference>
<proteinExistence type="predicted"/>
<reference evidence="3" key="1">
    <citation type="submission" date="2022-05" db="EMBL/GenBank/DDBJ databases">
        <authorList>
            <person name="Okamura Y."/>
        </authorList>
    </citation>
    <scope>NUCLEOTIDE SEQUENCE</scope>
</reference>
<accession>A0A9P0T6X3</accession>
<dbReference type="EMBL" id="CALOZG010000004">
    <property type="protein sequence ID" value="CAH4023653.1"/>
    <property type="molecule type" value="Genomic_DNA"/>
</dbReference>